<dbReference type="GO" id="GO:0009252">
    <property type="term" value="P:peptidoglycan biosynthetic process"/>
    <property type="evidence" value="ECO:0007669"/>
    <property type="project" value="UniProtKB-UniRule"/>
</dbReference>
<dbReference type="InterPro" id="IPR004101">
    <property type="entry name" value="Mur_ligase_C"/>
</dbReference>
<evidence type="ECO:0000256" key="3">
    <source>
        <dbReference type="ARBA" id="ARBA00022490"/>
    </source>
</evidence>
<dbReference type="GO" id="GO:0005737">
    <property type="term" value="C:cytoplasm"/>
    <property type="evidence" value="ECO:0007669"/>
    <property type="project" value="UniProtKB-SubCell"/>
</dbReference>
<evidence type="ECO:0000256" key="1">
    <source>
        <dbReference type="ARBA" id="ARBA00004496"/>
    </source>
</evidence>
<comment type="catalytic activity">
    <reaction evidence="7 8">
        <text>UDP-N-acetyl-alpha-D-muramoyl-L-alanine + D-glutamate + ATP = UDP-N-acetyl-alpha-D-muramoyl-L-alanyl-D-glutamate + ADP + phosphate + H(+)</text>
        <dbReference type="Rhea" id="RHEA:16429"/>
        <dbReference type="ChEBI" id="CHEBI:15378"/>
        <dbReference type="ChEBI" id="CHEBI:29986"/>
        <dbReference type="ChEBI" id="CHEBI:30616"/>
        <dbReference type="ChEBI" id="CHEBI:43474"/>
        <dbReference type="ChEBI" id="CHEBI:83898"/>
        <dbReference type="ChEBI" id="CHEBI:83900"/>
        <dbReference type="ChEBI" id="CHEBI:456216"/>
        <dbReference type="EC" id="6.3.2.9"/>
    </reaction>
</comment>
<protein>
    <recommendedName>
        <fullName evidence="7 8">UDP-N-acetylmuramoylalanine--D-glutamate ligase</fullName>
        <ecNumber evidence="7 8">6.3.2.9</ecNumber>
    </recommendedName>
    <alternativeName>
        <fullName evidence="7">D-glutamic acid-adding enzyme</fullName>
    </alternativeName>
    <alternativeName>
        <fullName evidence="7">UDP-N-acetylmuramoyl-L-alanyl-D-glutamate synthetase</fullName>
    </alternativeName>
</protein>
<dbReference type="EMBL" id="DLVE01000015">
    <property type="protein sequence ID" value="HAA83400.1"/>
    <property type="molecule type" value="Genomic_DNA"/>
</dbReference>
<keyword evidence="7 8" id="KW-0573">Peptidoglycan synthesis</keyword>
<dbReference type="GO" id="GO:0051301">
    <property type="term" value="P:cell division"/>
    <property type="evidence" value="ECO:0007669"/>
    <property type="project" value="UniProtKB-KW"/>
</dbReference>
<dbReference type="InterPro" id="IPR036615">
    <property type="entry name" value="Mur_ligase_C_dom_sf"/>
</dbReference>
<keyword evidence="7 8" id="KW-0961">Cell wall biogenesis/degradation</keyword>
<keyword evidence="7 8" id="KW-0131">Cell cycle</keyword>
<comment type="pathway">
    <text evidence="2 7 8">Cell wall biogenesis; peptidoglycan biosynthesis.</text>
</comment>
<comment type="caution">
    <text evidence="11">The sequence shown here is derived from an EMBL/GenBank/DDBJ whole genome shotgun (WGS) entry which is preliminary data.</text>
</comment>
<dbReference type="HAMAP" id="MF_00639">
    <property type="entry name" value="MurD"/>
    <property type="match status" value="1"/>
</dbReference>
<dbReference type="SUPFAM" id="SSF53623">
    <property type="entry name" value="MurD-like peptide ligases, catalytic domain"/>
    <property type="match status" value="1"/>
</dbReference>
<dbReference type="NCBIfam" id="TIGR01087">
    <property type="entry name" value="murD"/>
    <property type="match status" value="1"/>
</dbReference>
<dbReference type="Pfam" id="PF02875">
    <property type="entry name" value="Mur_ligase_C"/>
    <property type="match status" value="1"/>
</dbReference>
<dbReference type="EC" id="6.3.2.9" evidence="7 8"/>
<comment type="function">
    <text evidence="7 8">Cell wall formation. Catalyzes the addition of glutamate to the nucleotide precursor UDP-N-acetylmuramoyl-L-alanine (UMA).</text>
</comment>
<dbReference type="Pfam" id="PF21799">
    <property type="entry name" value="MurD-like_N"/>
    <property type="match status" value="1"/>
</dbReference>
<dbReference type="SUPFAM" id="SSF51984">
    <property type="entry name" value="MurCD N-terminal domain"/>
    <property type="match status" value="1"/>
</dbReference>
<keyword evidence="5 7" id="KW-0547">Nucleotide-binding</keyword>
<dbReference type="Pfam" id="PF08245">
    <property type="entry name" value="Mur_ligase_M"/>
    <property type="match status" value="1"/>
</dbReference>
<evidence type="ECO:0000256" key="7">
    <source>
        <dbReference type="HAMAP-Rule" id="MF_00639"/>
    </source>
</evidence>
<dbReference type="GO" id="GO:0008360">
    <property type="term" value="P:regulation of cell shape"/>
    <property type="evidence" value="ECO:0007669"/>
    <property type="project" value="UniProtKB-KW"/>
</dbReference>
<evidence type="ECO:0000256" key="2">
    <source>
        <dbReference type="ARBA" id="ARBA00004752"/>
    </source>
</evidence>
<feature type="domain" description="Mur ligase central" evidence="10">
    <location>
        <begin position="114"/>
        <end position="289"/>
    </location>
</feature>
<evidence type="ECO:0000313" key="12">
    <source>
        <dbReference type="Proteomes" id="UP000257240"/>
    </source>
</evidence>
<evidence type="ECO:0000256" key="6">
    <source>
        <dbReference type="ARBA" id="ARBA00022840"/>
    </source>
</evidence>
<keyword evidence="6 7" id="KW-0067">ATP-binding</keyword>
<sequence length="464" mass="52208">MEISGKKVVVIGFGKSGQAATKLLLKKGAKVLVSETNPREKFDPSLISKFETQGVEFKFGGHEIEDFLKSDLVVVSPGVPREVYQECLKKDIPVLGELELAWQFLRNKEQVIAITGTNGKTTTTAMVSDLLKLSGYKVFTGGNYGIPLSELVYRETEVDKIVLEVSSFQLETIETFKPKVGILLNITPDHLERYESEKEYAYYKYRLFENQTSQDYSILPLNEPWFSHFQDLVKGKVCFFSEKEEKTAQVYLKDENQFVLRIGDKEEVYSFKGFKLLGLHNKLNYIVASLGARLMGASPSSVERLITEFKGFPHRIEYVTSLGGVIFINDSKATNVDATLQALKGLEGRFILIMGGRHKGASYSPLIPYIKQKVKALVLMGEARYVIAEELGQVVETYLVENLAQAVAIALKLAEPGDCVLLSPACSSFDQFKNYEERGEVFRDLVFKYAPLFLKGNEIDEVYH</sequence>
<proteinExistence type="inferred from homology"/>
<dbReference type="PANTHER" id="PTHR43692:SF1">
    <property type="entry name" value="UDP-N-ACETYLMURAMOYLALANINE--D-GLUTAMATE LIGASE"/>
    <property type="match status" value="1"/>
</dbReference>
<dbReference type="GO" id="GO:0008764">
    <property type="term" value="F:UDP-N-acetylmuramoylalanine-D-glutamate ligase activity"/>
    <property type="evidence" value="ECO:0007669"/>
    <property type="project" value="UniProtKB-UniRule"/>
</dbReference>
<accession>A0A101FJI7</accession>
<evidence type="ECO:0000256" key="5">
    <source>
        <dbReference type="ARBA" id="ARBA00022741"/>
    </source>
</evidence>
<evidence type="ECO:0000259" key="10">
    <source>
        <dbReference type="Pfam" id="PF08245"/>
    </source>
</evidence>
<keyword evidence="7 8" id="KW-0132">Cell division</keyword>
<name>A0A101FJI7_9BACT</name>
<dbReference type="Proteomes" id="UP000257240">
    <property type="component" value="Unassembled WGS sequence"/>
</dbReference>
<feature type="domain" description="Mur ligase C-terminal" evidence="9">
    <location>
        <begin position="314"/>
        <end position="426"/>
    </location>
</feature>
<keyword evidence="7 8" id="KW-0133">Cell shape</keyword>
<keyword evidence="4 7" id="KW-0436">Ligase</keyword>
<dbReference type="Gene3D" id="3.40.1190.10">
    <property type="entry name" value="Mur-like, catalytic domain"/>
    <property type="match status" value="1"/>
</dbReference>
<dbReference type="InterPro" id="IPR013221">
    <property type="entry name" value="Mur_ligase_cen"/>
</dbReference>
<dbReference type="AlphaFoldDB" id="A0A101FJI7"/>
<gene>
    <name evidence="7 11" type="primary">murD</name>
    <name evidence="11" type="ORF">DCE01_01200</name>
</gene>
<dbReference type="GO" id="GO:0071555">
    <property type="term" value="P:cell wall organization"/>
    <property type="evidence" value="ECO:0007669"/>
    <property type="project" value="UniProtKB-KW"/>
</dbReference>
<dbReference type="PANTHER" id="PTHR43692">
    <property type="entry name" value="UDP-N-ACETYLMURAMOYLALANINE--D-GLUTAMATE LIGASE"/>
    <property type="match status" value="1"/>
</dbReference>
<dbReference type="Gene3D" id="3.40.50.720">
    <property type="entry name" value="NAD(P)-binding Rossmann-like Domain"/>
    <property type="match status" value="1"/>
</dbReference>
<reference evidence="11 12" key="1">
    <citation type="journal article" date="2018" name="Nat. Biotechnol.">
        <title>A standardized bacterial taxonomy based on genome phylogeny substantially revises the tree of life.</title>
        <authorList>
            <person name="Parks D.H."/>
            <person name="Chuvochina M."/>
            <person name="Waite D.W."/>
            <person name="Rinke C."/>
            <person name="Skarshewski A."/>
            <person name="Chaumeil P.A."/>
            <person name="Hugenholtz P."/>
        </authorList>
    </citation>
    <scope>NUCLEOTIDE SEQUENCE [LARGE SCALE GENOMIC DNA]</scope>
    <source>
        <strain evidence="11">UBA12529</strain>
    </source>
</reference>
<dbReference type="GO" id="GO:0005524">
    <property type="term" value="F:ATP binding"/>
    <property type="evidence" value="ECO:0007669"/>
    <property type="project" value="UniProtKB-UniRule"/>
</dbReference>
<dbReference type="InterPro" id="IPR036565">
    <property type="entry name" value="Mur-like_cat_sf"/>
</dbReference>
<keyword evidence="3 7" id="KW-0963">Cytoplasm</keyword>
<dbReference type="UniPathway" id="UPA00219"/>
<evidence type="ECO:0000259" key="9">
    <source>
        <dbReference type="Pfam" id="PF02875"/>
    </source>
</evidence>
<comment type="subcellular location">
    <subcellularLocation>
        <location evidence="1 7 8">Cytoplasm</location>
    </subcellularLocation>
</comment>
<dbReference type="RefSeq" id="WP_038060621.1">
    <property type="nucleotide sequence ID" value="NZ_DAINLL010000016.1"/>
</dbReference>
<organism evidence="11 12">
    <name type="scientific">Thermodesulfobacterium commune</name>
    <dbReference type="NCBI Taxonomy" id="1741"/>
    <lineage>
        <taxon>Bacteria</taxon>
        <taxon>Pseudomonadati</taxon>
        <taxon>Thermodesulfobacteriota</taxon>
        <taxon>Thermodesulfobacteria</taxon>
        <taxon>Thermodesulfobacteriales</taxon>
        <taxon>Thermodesulfobacteriaceae</taxon>
        <taxon>Thermodesulfobacterium</taxon>
    </lineage>
</organism>
<feature type="binding site" evidence="7">
    <location>
        <begin position="116"/>
        <end position="122"/>
    </location>
    <ligand>
        <name>ATP</name>
        <dbReference type="ChEBI" id="CHEBI:30616"/>
    </ligand>
</feature>
<evidence type="ECO:0000256" key="8">
    <source>
        <dbReference type="RuleBase" id="RU003664"/>
    </source>
</evidence>
<dbReference type="Gene3D" id="3.90.190.20">
    <property type="entry name" value="Mur ligase, C-terminal domain"/>
    <property type="match status" value="1"/>
</dbReference>
<dbReference type="InterPro" id="IPR005762">
    <property type="entry name" value="MurD"/>
</dbReference>
<evidence type="ECO:0000256" key="4">
    <source>
        <dbReference type="ARBA" id="ARBA00022598"/>
    </source>
</evidence>
<dbReference type="SUPFAM" id="SSF53244">
    <property type="entry name" value="MurD-like peptide ligases, peptide-binding domain"/>
    <property type="match status" value="1"/>
</dbReference>
<evidence type="ECO:0000313" key="11">
    <source>
        <dbReference type="EMBL" id="HAA83400.1"/>
    </source>
</evidence>
<comment type="similarity">
    <text evidence="7">Belongs to the MurCDEF family.</text>
</comment>